<keyword evidence="3" id="KW-0804">Transcription</keyword>
<keyword evidence="7" id="KW-1185">Reference proteome</keyword>
<dbReference type="Gene3D" id="3.40.50.2300">
    <property type="match status" value="2"/>
</dbReference>
<dbReference type="PANTHER" id="PTHR30146:SF109">
    <property type="entry name" value="HTH-TYPE TRANSCRIPTIONAL REGULATOR GALS"/>
    <property type="match status" value="1"/>
</dbReference>
<dbReference type="OrthoDB" id="9788209at2"/>
<dbReference type="GO" id="GO:0003700">
    <property type="term" value="F:DNA-binding transcription factor activity"/>
    <property type="evidence" value="ECO:0007669"/>
    <property type="project" value="TreeGrafter"/>
</dbReference>
<protein>
    <submittedName>
        <fullName evidence="6">LacI family transcriptional regulator</fullName>
    </submittedName>
</protein>
<sequence>MAVTIKDVAKKAGVSPSTVSRVLSNHPRISKETSIKVKNIMNELGYHSNMMARSLVSNKTYTLGMILPRPAEELFQNHFFAENIRGITTQAARNGYDVLMTAGANDSDEMEAITRLVLGRRVDGIILLQSRKHDPIITFLREHDFPFVLIGRYEEDPNVLCVDNDNIQAAFDATSHLISQGHTRIGFVSGPPSLSVSQDRLEGYRQALAEHQLQMKSEWIVEGEFLQESGYRAMSFFMSLPERPTALVIIDDVVSFGVMRGLTELGYSVPEDLSIIGFNNISLTELSTPPLSSIDIGIYQLGYMASQMLIKRIQGETQPQPRTIVPHRLMIRESSLHYKAKRSGV</sequence>
<evidence type="ECO:0000259" key="5">
    <source>
        <dbReference type="PROSITE" id="PS50943"/>
    </source>
</evidence>
<dbReference type="InterPro" id="IPR001387">
    <property type="entry name" value="Cro/C1-type_HTH"/>
</dbReference>
<dbReference type="Pfam" id="PF00356">
    <property type="entry name" value="LacI"/>
    <property type="match status" value="1"/>
</dbReference>
<evidence type="ECO:0000313" key="6">
    <source>
        <dbReference type="EMBL" id="OPA76059.1"/>
    </source>
</evidence>
<dbReference type="SUPFAM" id="SSF53822">
    <property type="entry name" value="Periplasmic binding protein-like I"/>
    <property type="match status" value="1"/>
</dbReference>
<keyword evidence="2" id="KW-0238">DNA-binding</keyword>
<accession>A0A1T2X834</accession>
<organism evidence="6 7">
    <name type="scientific">Paenibacillus selenitireducens</name>
    <dbReference type="NCBI Taxonomy" id="1324314"/>
    <lineage>
        <taxon>Bacteria</taxon>
        <taxon>Bacillati</taxon>
        <taxon>Bacillota</taxon>
        <taxon>Bacilli</taxon>
        <taxon>Bacillales</taxon>
        <taxon>Paenibacillaceae</taxon>
        <taxon>Paenibacillus</taxon>
    </lineage>
</organism>
<reference evidence="6 7" key="1">
    <citation type="submission" date="2017-01" db="EMBL/GenBank/DDBJ databases">
        <title>Genome analysis of Paenibacillus selenitrireducens ES3-24.</title>
        <authorList>
            <person name="Xu D."/>
            <person name="Yao R."/>
            <person name="Zheng S."/>
        </authorList>
    </citation>
    <scope>NUCLEOTIDE SEQUENCE [LARGE SCALE GENOMIC DNA]</scope>
    <source>
        <strain evidence="6 7">ES3-24</strain>
    </source>
</reference>
<feature type="domain" description="HTH cro/C1-type" evidence="5">
    <location>
        <begin position="4"/>
        <end position="47"/>
    </location>
</feature>
<feature type="domain" description="HTH lacI-type" evidence="4">
    <location>
        <begin position="3"/>
        <end position="57"/>
    </location>
</feature>
<keyword evidence="1" id="KW-0805">Transcription regulation</keyword>
<evidence type="ECO:0000256" key="3">
    <source>
        <dbReference type="ARBA" id="ARBA00023163"/>
    </source>
</evidence>
<dbReference type="Gene3D" id="1.10.260.40">
    <property type="entry name" value="lambda repressor-like DNA-binding domains"/>
    <property type="match status" value="1"/>
</dbReference>
<dbReference type="CDD" id="cd01392">
    <property type="entry name" value="HTH_LacI"/>
    <property type="match status" value="1"/>
</dbReference>
<evidence type="ECO:0000259" key="4">
    <source>
        <dbReference type="PROSITE" id="PS50932"/>
    </source>
</evidence>
<dbReference type="InterPro" id="IPR046335">
    <property type="entry name" value="LacI/GalR-like_sensor"/>
</dbReference>
<gene>
    <name evidence="6" type="ORF">BVG16_17725</name>
</gene>
<dbReference type="SMART" id="SM00354">
    <property type="entry name" value="HTH_LACI"/>
    <property type="match status" value="1"/>
</dbReference>
<dbReference type="PANTHER" id="PTHR30146">
    <property type="entry name" value="LACI-RELATED TRANSCRIPTIONAL REPRESSOR"/>
    <property type="match status" value="1"/>
</dbReference>
<evidence type="ECO:0000256" key="1">
    <source>
        <dbReference type="ARBA" id="ARBA00023015"/>
    </source>
</evidence>
<dbReference type="PRINTS" id="PR00036">
    <property type="entry name" value="HTHLACI"/>
</dbReference>
<evidence type="ECO:0000256" key="2">
    <source>
        <dbReference type="ARBA" id="ARBA00023125"/>
    </source>
</evidence>
<dbReference type="PROSITE" id="PS00356">
    <property type="entry name" value="HTH_LACI_1"/>
    <property type="match status" value="1"/>
</dbReference>
<name>A0A1T2X834_9BACL</name>
<dbReference type="Pfam" id="PF13377">
    <property type="entry name" value="Peripla_BP_3"/>
    <property type="match status" value="1"/>
</dbReference>
<dbReference type="PROSITE" id="PS50932">
    <property type="entry name" value="HTH_LACI_2"/>
    <property type="match status" value="1"/>
</dbReference>
<dbReference type="SUPFAM" id="SSF47413">
    <property type="entry name" value="lambda repressor-like DNA-binding domains"/>
    <property type="match status" value="1"/>
</dbReference>
<dbReference type="Proteomes" id="UP000190188">
    <property type="component" value="Unassembled WGS sequence"/>
</dbReference>
<dbReference type="CDD" id="cd06294">
    <property type="entry name" value="PBP1_MalR-like"/>
    <property type="match status" value="1"/>
</dbReference>
<proteinExistence type="predicted"/>
<dbReference type="EMBL" id="MSZX01000007">
    <property type="protein sequence ID" value="OPA76059.1"/>
    <property type="molecule type" value="Genomic_DNA"/>
</dbReference>
<dbReference type="GO" id="GO:0000976">
    <property type="term" value="F:transcription cis-regulatory region binding"/>
    <property type="evidence" value="ECO:0007669"/>
    <property type="project" value="TreeGrafter"/>
</dbReference>
<dbReference type="RefSeq" id="WP_078500174.1">
    <property type="nucleotide sequence ID" value="NZ_MSZX01000007.1"/>
</dbReference>
<dbReference type="STRING" id="1324314.BVG16_17725"/>
<evidence type="ECO:0000313" key="7">
    <source>
        <dbReference type="Proteomes" id="UP000190188"/>
    </source>
</evidence>
<dbReference type="InterPro" id="IPR028082">
    <property type="entry name" value="Peripla_BP_I"/>
</dbReference>
<dbReference type="InterPro" id="IPR000843">
    <property type="entry name" value="HTH_LacI"/>
</dbReference>
<dbReference type="PROSITE" id="PS50943">
    <property type="entry name" value="HTH_CROC1"/>
    <property type="match status" value="1"/>
</dbReference>
<dbReference type="InterPro" id="IPR010982">
    <property type="entry name" value="Lambda_DNA-bd_dom_sf"/>
</dbReference>
<dbReference type="AlphaFoldDB" id="A0A1T2X834"/>
<comment type="caution">
    <text evidence="6">The sequence shown here is derived from an EMBL/GenBank/DDBJ whole genome shotgun (WGS) entry which is preliminary data.</text>
</comment>